<dbReference type="Proteomes" id="UP000094869">
    <property type="component" value="Unassembled WGS sequence"/>
</dbReference>
<dbReference type="OrthoDB" id="2004804at2"/>
<dbReference type="RefSeq" id="WP_044971442.1">
    <property type="nucleotide sequence ID" value="NZ_BAABXS010000001.1"/>
</dbReference>
<organism evidence="1 3">
    <name type="scientific">Eisenbergiella tayi</name>
    <dbReference type="NCBI Taxonomy" id="1432052"/>
    <lineage>
        <taxon>Bacteria</taxon>
        <taxon>Bacillati</taxon>
        <taxon>Bacillota</taxon>
        <taxon>Clostridia</taxon>
        <taxon>Lachnospirales</taxon>
        <taxon>Lachnospiraceae</taxon>
        <taxon>Eisenbergiella</taxon>
    </lineage>
</organism>
<evidence type="ECO:0000313" key="1">
    <source>
        <dbReference type="EMBL" id="ODR41018.1"/>
    </source>
</evidence>
<gene>
    <name evidence="1" type="ORF">BEI59_32645</name>
    <name evidence="2" type="ORF">BEI63_23000</name>
</gene>
<evidence type="ECO:0008006" key="5">
    <source>
        <dbReference type="Google" id="ProtNLM"/>
    </source>
</evidence>
<evidence type="ECO:0000313" key="4">
    <source>
        <dbReference type="Proteomes" id="UP000094869"/>
    </source>
</evidence>
<dbReference type="GeneID" id="93300900"/>
<keyword evidence="4" id="KW-1185">Reference proteome</keyword>
<dbReference type="Proteomes" id="UP000094271">
    <property type="component" value="Unassembled WGS sequence"/>
</dbReference>
<evidence type="ECO:0000313" key="2">
    <source>
        <dbReference type="EMBL" id="ODR49982.1"/>
    </source>
</evidence>
<dbReference type="EMBL" id="MEHD01000036">
    <property type="protein sequence ID" value="ODR49982.1"/>
    <property type="molecule type" value="Genomic_DNA"/>
</dbReference>
<name>A0A1E3U9H7_9FIRM</name>
<accession>A0A1E3U9H7</accession>
<reference evidence="1 3" key="2">
    <citation type="submission" date="2016-08" db="EMBL/GenBank/DDBJ databases">
        <authorList>
            <person name="Seilhamer J.J."/>
        </authorList>
    </citation>
    <scope>NUCLEOTIDE SEQUENCE [LARGE SCALE GENOMIC DNA]</scope>
    <source>
        <strain evidence="1 3">NML150140-1</strain>
    </source>
</reference>
<protein>
    <recommendedName>
        <fullName evidence="5">Multidrug transporter</fullName>
    </recommendedName>
</protein>
<evidence type="ECO:0000313" key="3">
    <source>
        <dbReference type="Proteomes" id="UP000094271"/>
    </source>
</evidence>
<sequence>MEPSKKDWLLYREKIAGWQEAYMEKLIKEYVDYLNGDEPASTKFWRMEKRIKQDKVSPGVSIELRKKDMVFDLVRLINERVITFDDLEEFSDELREYVEFIQQRLSY</sequence>
<proteinExistence type="predicted"/>
<dbReference type="AlphaFoldDB" id="A0A1E3U9H7"/>
<comment type="caution">
    <text evidence="1">The sequence shown here is derived from an EMBL/GenBank/DDBJ whole genome shotgun (WGS) entry which is preliminary data.</text>
</comment>
<reference evidence="2 4" key="1">
    <citation type="submission" date="2016-08" db="EMBL/GenBank/DDBJ databases">
        <title>Characterization of Isolates of Eisenbergiella tayi Derived from Blood Cultures, Using Whole Genome Sequencing.</title>
        <authorList>
            <person name="Bernier A.-M."/>
            <person name="Burdz T."/>
            <person name="Wiebe D."/>
            <person name="Bernard K."/>
        </authorList>
    </citation>
    <scope>NUCLEOTIDE SEQUENCE [LARGE SCALE GENOMIC DNA]</scope>
    <source>
        <strain evidence="2 4">NML120146</strain>
    </source>
</reference>
<dbReference type="EMBL" id="MEHA01000041">
    <property type="protein sequence ID" value="ODR41018.1"/>
    <property type="molecule type" value="Genomic_DNA"/>
</dbReference>